<organism evidence="1 2">
    <name type="scientific">Paenibacillus baimaensis</name>
    <dbReference type="NCBI Taxonomy" id="2982185"/>
    <lineage>
        <taxon>Bacteria</taxon>
        <taxon>Bacillati</taxon>
        <taxon>Bacillota</taxon>
        <taxon>Bacilli</taxon>
        <taxon>Bacillales</taxon>
        <taxon>Paenibacillaceae</taxon>
        <taxon>Paenibacillus</taxon>
    </lineage>
</organism>
<gene>
    <name evidence="1" type="ORF">OB236_10660</name>
</gene>
<dbReference type="EMBL" id="JAOQIO010000025">
    <property type="protein sequence ID" value="MCU6792584.1"/>
    <property type="molecule type" value="Genomic_DNA"/>
</dbReference>
<dbReference type="Gene3D" id="3.20.20.80">
    <property type="entry name" value="Glycosidases"/>
    <property type="match status" value="1"/>
</dbReference>
<dbReference type="Proteomes" id="UP001652445">
    <property type="component" value="Unassembled WGS sequence"/>
</dbReference>
<evidence type="ECO:0000313" key="1">
    <source>
        <dbReference type="EMBL" id="MCU6792584.1"/>
    </source>
</evidence>
<dbReference type="RefSeq" id="WP_262683967.1">
    <property type="nucleotide sequence ID" value="NZ_JAOQIO010000025.1"/>
</dbReference>
<keyword evidence="2" id="KW-1185">Reference proteome</keyword>
<evidence type="ECO:0000313" key="2">
    <source>
        <dbReference type="Proteomes" id="UP001652445"/>
    </source>
</evidence>
<dbReference type="InterPro" id="IPR017853">
    <property type="entry name" value="GH"/>
</dbReference>
<protein>
    <recommendedName>
        <fullName evidence="3">Glycosyl hydrolase-like 10 domain-containing protein</fullName>
    </recommendedName>
</protein>
<sequence length="512" mass="60290">MHRKKNYNCLFNHELLSLFTSQSPYQTYRENVRDNQVTGYVKELEGTQVDVLMCCPLAWRTILWESQIDRRWQEEAPFEHEPLPEDDWKYNQKAYYRARRYMLQKKDPVGLTLQAAREIGIDFFISYRMNDNHYLYDKQLPTHGSFWRNHPQYWIEPEGSGTPFNYMINEVRDYYFGLLRELAENYDIDGLELDFQRHPRFFPDNRVAEGIPVMNEFIRQVRLMLNEIGDNRGKYLQLCVRVPERLSAGLKAGLDVEAWDREQLVDMINISSSFKTTLEIGIEEFKSRIEHARIYGELHFVVHTGESRSVLGYVNNISRKTTREIYETAALNYWNRGVDGLSFFNFNYTRDHSFHEARRKEFPGKEPPFQLLRTICDREYLGRQQQHYYIGTGYGTFPANDEAAFTVRLETEGIFTQLKRAVLRVETFRETLRVPVEAEFDGIPLKEIVGSGELFPPFSIEGLPTPEKVRYFELPLHLAKAGAHGVRLFNVTYPDPYKRITFVSAEIALYTC</sequence>
<proteinExistence type="predicted"/>
<accession>A0ABT2UD62</accession>
<name>A0ABT2UD62_9BACL</name>
<reference evidence="1 2" key="1">
    <citation type="submission" date="2022-09" db="EMBL/GenBank/DDBJ databases">
        <authorList>
            <person name="Han X.L."/>
            <person name="Wang Q."/>
            <person name="Lu T."/>
        </authorList>
    </citation>
    <scope>NUCLEOTIDE SEQUENCE [LARGE SCALE GENOMIC DNA]</scope>
    <source>
        <strain evidence="1 2">WQ 127069</strain>
    </source>
</reference>
<evidence type="ECO:0008006" key="3">
    <source>
        <dbReference type="Google" id="ProtNLM"/>
    </source>
</evidence>
<comment type="caution">
    <text evidence="1">The sequence shown here is derived from an EMBL/GenBank/DDBJ whole genome shotgun (WGS) entry which is preliminary data.</text>
</comment>
<dbReference type="SUPFAM" id="SSF51445">
    <property type="entry name" value="(Trans)glycosidases"/>
    <property type="match status" value="1"/>
</dbReference>